<comment type="caution">
    <text evidence="2">The sequence shown here is derived from an EMBL/GenBank/DDBJ whole genome shotgun (WGS) entry which is preliminary data.</text>
</comment>
<dbReference type="PANTHER" id="PTHR10622:SF12">
    <property type="entry name" value="HET DOMAIN-CONTAINING PROTEIN"/>
    <property type="match status" value="1"/>
</dbReference>
<evidence type="ECO:0000313" key="2">
    <source>
        <dbReference type="EMBL" id="KAK0616738.1"/>
    </source>
</evidence>
<dbReference type="PANTHER" id="PTHR10622">
    <property type="entry name" value="HET DOMAIN-CONTAINING PROTEIN"/>
    <property type="match status" value="1"/>
</dbReference>
<dbReference type="AlphaFoldDB" id="A0AA39WJT8"/>
<evidence type="ECO:0000313" key="3">
    <source>
        <dbReference type="Proteomes" id="UP001175000"/>
    </source>
</evidence>
<evidence type="ECO:0000259" key="1">
    <source>
        <dbReference type="Pfam" id="PF06985"/>
    </source>
</evidence>
<dbReference type="Pfam" id="PF06985">
    <property type="entry name" value="HET"/>
    <property type="match status" value="1"/>
</dbReference>
<name>A0AA39WJT8_9PEZI</name>
<reference evidence="2" key="1">
    <citation type="submission" date="2023-06" db="EMBL/GenBank/DDBJ databases">
        <title>Genome-scale phylogeny and comparative genomics of the fungal order Sordariales.</title>
        <authorList>
            <consortium name="Lawrence Berkeley National Laboratory"/>
            <person name="Hensen N."/>
            <person name="Bonometti L."/>
            <person name="Westerberg I."/>
            <person name="Brannstrom I.O."/>
            <person name="Guillou S."/>
            <person name="Cros-Aarteil S."/>
            <person name="Calhoun S."/>
            <person name="Haridas S."/>
            <person name="Kuo A."/>
            <person name="Mondo S."/>
            <person name="Pangilinan J."/>
            <person name="Riley R."/>
            <person name="Labutti K."/>
            <person name="Andreopoulos B."/>
            <person name="Lipzen A."/>
            <person name="Chen C."/>
            <person name="Yanf M."/>
            <person name="Daum C."/>
            <person name="Ng V."/>
            <person name="Clum A."/>
            <person name="Steindorff A."/>
            <person name="Ohm R."/>
            <person name="Martin F."/>
            <person name="Silar P."/>
            <person name="Natvig D."/>
            <person name="Lalanne C."/>
            <person name="Gautier V."/>
            <person name="Ament-Velasquez S.L."/>
            <person name="Kruys A."/>
            <person name="Hutchinson M.I."/>
            <person name="Powell A.J."/>
            <person name="Barry K."/>
            <person name="Miller A.N."/>
            <person name="Grigoriev I.V."/>
            <person name="Debuchy R."/>
            <person name="Gladieux P."/>
            <person name="Thoren M.H."/>
            <person name="Johannesson H."/>
        </authorList>
    </citation>
    <scope>NUCLEOTIDE SEQUENCE</scope>
    <source>
        <strain evidence="2">CBS 606.72</strain>
    </source>
</reference>
<dbReference type="Proteomes" id="UP001175000">
    <property type="component" value="Unassembled WGS sequence"/>
</dbReference>
<protein>
    <submittedName>
        <fullName evidence="2">Heterokaryon incompatibility protein-domain-containing protein</fullName>
    </submittedName>
</protein>
<dbReference type="InterPro" id="IPR010730">
    <property type="entry name" value="HET"/>
</dbReference>
<proteinExistence type="predicted"/>
<sequence>MSIRLLDVSEVGTTQEFVGSEVPRYAILSHTWEDEEVIFRQLGDPKSKSKKGYLKIEQTCALAATAGLGFAWVDTCCIDKSSSAELSEAINSMFHWYQQAEVCYVYLSDLSPEAELLSALPRCRWFTRGWTLQELIAPRSVSFYDSSWKLRGNKEELSRLLEEITTIPRDLLLHIKDPSDYPVARRMSWASRRYTTRIEDMSYCLLGLFDVHMSPRYGERTKAFARLQHAILIQSVPDATLFAWTDTDNTCPSVCGIMADSPRRFMYCGSLMELWGSSIYHPLRATVLETEASASILWKVDRSPNDLGETVMQVHATLSGIPVGISVRKIGPKTYARSNPGRLVEFTGEHYIEPSKEPVTLANTLPKRYPFYFREDPILGYRFAVLMPRVVVSERLINSEMQFIKKDLRHIPFSNWDHHDALFISTESTSLGWSIVSFQLQLVSSIPGDDIKLPFWRENFSAACFRWNTTSEATLAIIRHDPINPVNLVLLESQLESLKFGSARGAEELVRRLCGNDLESSVTMHIPACFKNREVARKSATTPVVFSLKVKKEARPDLCYQRPINVLEIKVGPLSEATAE</sequence>
<feature type="domain" description="Heterokaryon incompatibility" evidence="1">
    <location>
        <begin position="25"/>
        <end position="114"/>
    </location>
</feature>
<keyword evidence="3" id="KW-1185">Reference proteome</keyword>
<organism evidence="2 3">
    <name type="scientific">Immersiella caudata</name>
    <dbReference type="NCBI Taxonomy" id="314043"/>
    <lineage>
        <taxon>Eukaryota</taxon>
        <taxon>Fungi</taxon>
        <taxon>Dikarya</taxon>
        <taxon>Ascomycota</taxon>
        <taxon>Pezizomycotina</taxon>
        <taxon>Sordariomycetes</taxon>
        <taxon>Sordariomycetidae</taxon>
        <taxon>Sordariales</taxon>
        <taxon>Lasiosphaeriaceae</taxon>
        <taxon>Immersiella</taxon>
    </lineage>
</organism>
<gene>
    <name evidence="2" type="ORF">B0T14DRAFT_523733</name>
</gene>
<dbReference type="EMBL" id="JAULSU010000005">
    <property type="protein sequence ID" value="KAK0616738.1"/>
    <property type="molecule type" value="Genomic_DNA"/>
</dbReference>
<accession>A0AA39WJT8</accession>